<proteinExistence type="predicted"/>
<name>A0A6J4I151_9BACT</name>
<accession>A0A6J4I151</accession>
<sequence length="74" mass="8055">MNENSTCRRLLQIGGILLIADGIAGIVMPRRRSLLWHVGPQLVKAATEEIADHRRTARAVNAAKTALGVVLLTR</sequence>
<organism evidence="2">
    <name type="scientific">uncultured Chthoniobacterales bacterium</name>
    <dbReference type="NCBI Taxonomy" id="1836801"/>
    <lineage>
        <taxon>Bacteria</taxon>
        <taxon>Pseudomonadati</taxon>
        <taxon>Verrucomicrobiota</taxon>
        <taxon>Spartobacteria</taxon>
        <taxon>Chthoniobacterales</taxon>
        <taxon>environmental samples</taxon>
    </lineage>
</organism>
<feature type="transmembrane region" description="Helical" evidence="1">
    <location>
        <begin position="12"/>
        <end position="28"/>
    </location>
</feature>
<reference evidence="2" key="1">
    <citation type="submission" date="2020-02" db="EMBL/GenBank/DDBJ databases">
        <authorList>
            <person name="Meier V. D."/>
        </authorList>
    </citation>
    <scope>NUCLEOTIDE SEQUENCE</scope>
    <source>
        <strain evidence="2">AVDCRST_MAG42</strain>
    </source>
</reference>
<dbReference type="EMBL" id="CADCTA010000061">
    <property type="protein sequence ID" value="CAA9238569.1"/>
    <property type="molecule type" value="Genomic_DNA"/>
</dbReference>
<keyword evidence="1" id="KW-0812">Transmembrane</keyword>
<protein>
    <submittedName>
        <fullName evidence="2">Uncharacterized protein</fullName>
    </submittedName>
</protein>
<evidence type="ECO:0000313" key="2">
    <source>
        <dbReference type="EMBL" id="CAA9238569.1"/>
    </source>
</evidence>
<keyword evidence="1" id="KW-1133">Transmembrane helix</keyword>
<evidence type="ECO:0000256" key="1">
    <source>
        <dbReference type="SAM" id="Phobius"/>
    </source>
</evidence>
<dbReference type="AlphaFoldDB" id="A0A6J4I151"/>
<gene>
    <name evidence="2" type="ORF">AVDCRST_MAG42-1568</name>
</gene>
<keyword evidence="1" id="KW-0472">Membrane</keyword>